<dbReference type="Gene3D" id="3.40.50.2000">
    <property type="entry name" value="Glycogen Phosphorylase B"/>
    <property type="match status" value="2"/>
</dbReference>
<evidence type="ECO:0000313" key="3">
    <source>
        <dbReference type="EMBL" id="NIJ45461.1"/>
    </source>
</evidence>
<dbReference type="PANTHER" id="PTHR12526:SF608">
    <property type="entry name" value="PELF"/>
    <property type="match status" value="1"/>
</dbReference>
<evidence type="ECO:0000259" key="2">
    <source>
        <dbReference type="Pfam" id="PF11997"/>
    </source>
</evidence>
<dbReference type="SUPFAM" id="SSF53756">
    <property type="entry name" value="UDP-Glycosyltransferase/glycogen phosphorylase"/>
    <property type="match status" value="1"/>
</dbReference>
<sequence>MRKSVMLVGEGNYPFMGGGVSTWCHSICTEVSEVDFSILSFTADVSLPIYELPKNVISVKQVPLWSVEEPIELLRYNEKYFDRVLKKERTKSSVVRNQFIPLFDQFIKAIFSKEEDTEYLLELLIQLYTYFKKYDYKDSMYSIEVWDHYKGVVGNVAEDDTYISKVKISDIVTSLRWIYRFLLPITVDLDKTDINHVTISGFPFLPVIIAKHKYKTPIVLTEHGVFMRERLINLSASPMSYFLKSFLINFSELVTKMAYKSADVVVSVNTYNLKWAQMYGADPKKCKVIYNGVDENKFVPKPKPLKHKDTKVVVAAARIFELKDILTMIRSCAEVKKEIPNVKYIVYGNKDAVPEYTTKCEELIIELELEEYFILAGLNTDPPSIFVEGDISILTSISEGFPYTIIESMSCGVPVVATDVGGVKEAIDDGVDGFVCKPKDYKAIAEKVIILLKNEDLRKEMAQKSREKVVNNFTIEVVRKAYSELYKSL</sequence>
<dbReference type="PANTHER" id="PTHR12526">
    <property type="entry name" value="GLYCOSYLTRANSFERASE"/>
    <property type="match status" value="1"/>
</dbReference>
<feature type="domain" description="Glycosyl transferase family 1" evidence="1">
    <location>
        <begin position="302"/>
        <end position="467"/>
    </location>
</feature>
<accession>A0ABX0UDB1</accession>
<name>A0ABX0UDB1_9FLAO</name>
<dbReference type="Pfam" id="PF00534">
    <property type="entry name" value="Glycos_transf_1"/>
    <property type="match status" value="1"/>
</dbReference>
<keyword evidence="4" id="KW-1185">Reference proteome</keyword>
<evidence type="ECO:0000313" key="4">
    <source>
        <dbReference type="Proteomes" id="UP000745859"/>
    </source>
</evidence>
<dbReference type="InterPro" id="IPR047691">
    <property type="entry name" value="PelF-like"/>
</dbReference>
<comment type="caution">
    <text evidence="3">The sequence shown here is derived from an EMBL/GenBank/DDBJ whole genome shotgun (WGS) entry which is preliminary data.</text>
</comment>
<organism evidence="3 4">
    <name type="scientific">Wenyingzhuangia heitensis</name>
    <dbReference type="NCBI Taxonomy" id="1487859"/>
    <lineage>
        <taxon>Bacteria</taxon>
        <taxon>Pseudomonadati</taxon>
        <taxon>Bacteroidota</taxon>
        <taxon>Flavobacteriia</taxon>
        <taxon>Flavobacteriales</taxon>
        <taxon>Flavobacteriaceae</taxon>
        <taxon>Wenyingzhuangia</taxon>
    </lineage>
</organism>
<dbReference type="InterPro" id="IPR001296">
    <property type="entry name" value="Glyco_trans_1"/>
</dbReference>
<dbReference type="NCBIfam" id="NF038011">
    <property type="entry name" value="PelF"/>
    <property type="match status" value="1"/>
</dbReference>
<dbReference type="EMBL" id="JAASQL010000002">
    <property type="protein sequence ID" value="NIJ45461.1"/>
    <property type="molecule type" value="Genomic_DNA"/>
</dbReference>
<dbReference type="InterPro" id="IPR022622">
    <property type="entry name" value="DUF3492"/>
</dbReference>
<evidence type="ECO:0000259" key="1">
    <source>
        <dbReference type="Pfam" id="PF00534"/>
    </source>
</evidence>
<dbReference type="Pfam" id="PF11997">
    <property type="entry name" value="DUF3492"/>
    <property type="match status" value="1"/>
</dbReference>
<feature type="domain" description="DUF3492" evidence="2">
    <location>
        <begin position="4"/>
        <end position="283"/>
    </location>
</feature>
<gene>
    <name evidence="3" type="ORF">FHR24_001929</name>
</gene>
<dbReference type="RefSeq" id="WP_167187542.1">
    <property type="nucleotide sequence ID" value="NZ_JAASQL010000002.1"/>
</dbReference>
<proteinExistence type="predicted"/>
<dbReference type="Proteomes" id="UP000745859">
    <property type="component" value="Unassembled WGS sequence"/>
</dbReference>
<reference evidence="3 4" key="1">
    <citation type="submission" date="2020-03" db="EMBL/GenBank/DDBJ databases">
        <title>Genomic Encyclopedia of Type Strains, Phase IV (KMG-IV): sequencing the most valuable type-strain genomes for metagenomic binning, comparative biology and taxonomic classification.</title>
        <authorList>
            <person name="Goeker M."/>
        </authorList>
    </citation>
    <scope>NUCLEOTIDE SEQUENCE [LARGE SCALE GENOMIC DNA]</scope>
    <source>
        <strain evidence="3 4">DSM 101599</strain>
    </source>
</reference>
<protein>
    <submittedName>
        <fullName evidence="3">Glycosyltransferase involved in cell wall biosynthesis</fullName>
    </submittedName>
</protein>